<dbReference type="GO" id="GO:0030288">
    <property type="term" value="C:outer membrane-bounded periplasmic space"/>
    <property type="evidence" value="ECO:0007669"/>
    <property type="project" value="TreeGrafter"/>
</dbReference>
<dbReference type="Proteomes" id="UP000249769">
    <property type="component" value="Unassembled WGS sequence"/>
</dbReference>
<evidence type="ECO:0000313" key="9">
    <source>
        <dbReference type="Proteomes" id="UP000249769"/>
    </source>
</evidence>
<feature type="chain" id="PRO_5016105925" evidence="6">
    <location>
        <begin position="19"/>
        <end position="120"/>
    </location>
</feature>
<evidence type="ECO:0000256" key="5">
    <source>
        <dbReference type="ARBA" id="ARBA00022729"/>
    </source>
</evidence>
<dbReference type="PANTHER" id="PTHR30532:SF24">
    <property type="entry name" value="FERRIC ENTEROBACTIN-BINDING PERIPLASMIC PROTEIN FEPB"/>
    <property type="match status" value="1"/>
</dbReference>
<proteinExistence type="inferred from homology"/>
<evidence type="ECO:0000259" key="7">
    <source>
        <dbReference type="PROSITE" id="PS50983"/>
    </source>
</evidence>
<sequence length="120" mass="12527">MRIAILIAALLAAGTSLAAERSVTDAAGRTVSVPEKPQRIVVMHEPLLGVPLMDLDANVVGAYGRNSDGKFATAVDFVDTVLGEGRTKPKGFGAVGQIDLEKLRALQPDLIVATEMDGGK</sequence>
<keyword evidence="4" id="KW-0410">Iron transport</keyword>
<keyword evidence="4" id="KW-0408">Iron</keyword>
<comment type="similarity">
    <text evidence="2">Belongs to the bacterial solute-binding protein 8 family.</text>
</comment>
<comment type="caution">
    <text evidence="8">The sequence shown here is derived from an EMBL/GenBank/DDBJ whole genome shotgun (WGS) entry which is preliminary data.</text>
</comment>
<dbReference type="Gene3D" id="3.40.50.1980">
    <property type="entry name" value="Nitrogenase molybdenum iron protein domain"/>
    <property type="match status" value="1"/>
</dbReference>
<feature type="signal peptide" evidence="6">
    <location>
        <begin position="1"/>
        <end position="18"/>
    </location>
</feature>
<keyword evidence="5 6" id="KW-0732">Signal</keyword>
<evidence type="ECO:0000256" key="1">
    <source>
        <dbReference type="ARBA" id="ARBA00004196"/>
    </source>
</evidence>
<evidence type="ECO:0000256" key="2">
    <source>
        <dbReference type="ARBA" id="ARBA00008814"/>
    </source>
</evidence>
<dbReference type="AlphaFoldDB" id="A0A2W5EQ30"/>
<dbReference type="SUPFAM" id="SSF53807">
    <property type="entry name" value="Helical backbone' metal receptor"/>
    <property type="match status" value="1"/>
</dbReference>
<dbReference type="InterPro" id="IPR002491">
    <property type="entry name" value="ABC_transptr_periplasmic_BD"/>
</dbReference>
<accession>A0A2W5EQ30</accession>
<evidence type="ECO:0000256" key="4">
    <source>
        <dbReference type="ARBA" id="ARBA00022496"/>
    </source>
</evidence>
<dbReference type="InterPro" id="IPR051313">
    <property type="entry name" value="Bact_iron-sidero_bind"/>
</dbReference>
<keyword evidence="4" id="KW-0406">Ion transport</keyword>
<evidence type="ECO:0000256" key="3">
    <source>
        <dbReference type="ARBA" id="ARBA00022448"/>
    </source>
</evidence>
<feature type="non-terminal residue" evidence="8">
    <location>
        <position position="120"/>
    </location>
</feature>
<dbReference type="PANTHER" id="PTHR30532">
    <property type="entry name" value="IRON III DICITRATE-BINDING PERIPLASMIC PROTEIN"/>
    <property type="match status" value="1"/>
</dbReference>
<dbReference type="EMBL" id="QFOL01000410">
    <property type="protein sequence ID" value="PZP43687.1"/>
    <property type="molecule type" value="Genomic_DNA"/>
</dbReference>
<gene>
    <name evidence="8" type="ORF">DI595_21045</name>
</gene>
<dbReference type="PROSITE" id="PS50983">
    <property type="entry name" value="FE_B12_PBP"/>
    <property type="match status" value="1"/>
</dbReference>
<keyword evidence="3" id="KW-0813">Transport</keyword>
<name>A0A2W5EQ30_9HYPH</name>
<evidence type="ECO:0000313" key="8">
    <source>
        <dbReference type="EMBL" id="PZP43687.1"/>
    </source>
</evidence>
<comment type="subcellular location">
    <subcellularLocation>
        <location evidence="1">Cell envelope</location>
    </subcellularLocation>
</comment>
<protein>
    <submittedName>
        <fullName evidence="8">ABC transporter substrate-binding protein</fullName>
    </submittedName>
</protein>
<reference evidence="8 9" key="1">
    <citation type="submission" date="2017-08" db="EMBL/GenBank/DDBJ databases">
        <title>Infants hospitalized years apart are colonized by the same room-sourced microbial strains.</title>
        <authorList>
            <person name="Brooks B."/>
            <person name="Olm M.R."/>
            <person name="Firek B.A."/>
            <person name="Baker R."/>
            <person name="Thomas B.C."/>
            <person name="Morowitz M.J."/>
            <person name="Banfield J.F."/>
        </authorList>
    </citation>
    <scope>NUCLEOTIDE SEQUENCE [LARGE SCALE GENOMIC DNA]</scope>
    <source>
        <strain evidence="8">S2_009_000_R2_73</strain>
    </source>
</reference>
<organism evidence="8 9">
    <name type="scientific">Agrobacterium fabrum</name>
    <dbReference type="NCBI Taxonomy" id="1176649"/>
    <lineage>
        <taxon>Bacteria</taxon>
        <taxon>Pseudomonadati</taxon>
        <taxon>Pseudomonadota</taxon>
        <taxon>Alphaproteobacteria</taxon>
        <taxon>Hyphomicrobiales</taxon>
        <taxon>Rhizobiaceae</taxon>
        <taxon>Rhizobium/Agrobacterium group</taxon>
        <taxon>Agrobacterium</taxon>
        <taxon>Agrobacterium tumefaciens complex</taxon>
    </lineage>
</organism>
<evidence type="ECO:0000256" key="6">
    <source>
        <dbReference type="SAM" id="SignalP"/>
    </source>
</evidence>
<feature type="domain" description="Fe/B12 periplasmic-binding" evidence="7">
    <location>
        <begin position="39"/>
        <end position="120"/>
    </location>
</feature>
<dbReference type="GO" id="GO:1901678">
    <property type="term" value="P:iron coordination entity transport"/>
    <property type="evidence" value="ECO:0007669"/>
    <property type="project" value="UniProtKB-ARBA"/>
</dbReference>